<evidence type="ECO:0000313" key="9">
    <source>
        <dbReference type="Proteomes" id="UP000254808"/>
    </source>
</evidence>
<sequence length="613" mass="67841">MILSPLDWVIVGIFFMVLLSIGYAASFRAGTNTTNFFLSGRNMPWWLLGVSMVATTFSADTPNLVTDIVRSEGVAGNWLWWAFLLTGMLTVFVYAKLWNRSQVMTDLEFYELRYSGKMAAFLRGFRALYLGFFFNVMVIASVSLAFIKIAAVMLGLQPGVALIIASVIVVFYSSLGGLKSILWTDLFQFSFAMFGAVIAAVYILGSPEVGGLSNLLAHPNVSDKLSLVPSISQPELFVSIFLIPIAVQWWAVWYPGAEPGGGGYVAQRMLAAKSESHAVGATLLFNFFHYALRPWPWIIVGLASLVVFPDIASMVERYPDVPVQYIQNDFAYPAMLREFLPAGLLGLVVASLIAAYMSTTASQLNWGSSYLVNDFYGRFYKPEATETEKVSFGRFSTVALMVASVLLALVLQNALQAFQYILMIGAGTGLIYILRWFWWRINAWSEISAMIAAGTFSMMFILIENFAMLRLEGGLVDVFGFQTSMSYWNVIKLVGTVALTSATWIVVTLLTSPVDDATLRSFYTRIRPGGPGWRAVVDQAQKEGVTLTKEQDLRWDVPTGILCMILGTTMIYSLLFMTGNLLYANWGTAILLGGTAATSGYLLTRYWSKLRMS</sequence>
<feature type="transmembrane region" description="Helical" evidence="7">
    <location>
        <begin position="78"/>
        <end position="95"/>
    </location>
</feature>
<dbReference type="CDD" id="cd11477">
    <property type="entry name" value="SLC5sbd_u1"/>
    <property type="match status" value="1"/>
</dbReference>
<dbReference type="OrthoDB" id="9761931at2"/>
<comment type="subcellular location">
    <subcellularLocation>
        <location evidence="1">Membrane</location>
        <topology evidence="1">Multi-pass membrane protein</topology>
    </subcellularLocation>
</comment>
<keyword evidence="4 7" id="KW-1133">Transmembrane helix</keyword>
<evidence type="ECO:0000256" key="1">
    <source>
        <dbReference type="ARBA" id="ARBA00004141"/>
    </source>
</evidence>
<organism evidence="8 9">
    <name type="scientific">Cyclonatronum proteinivorum</name>
    <dbReference type="NCBI Taxonomy" id="1457365"/>
    <lineage>
        <taxon>Bacteria</taxon>
        <taxon>Pseudomonadati</taxon>
        <taxon>Balneolota</taxon>
        <taxon>Balneolia</taxon>
        <taxon>Balneolales</taxon>
        <taxon>Cyclonatronaceae</taxon>
        <taxon>Cyclonatronum</taxon>
    </lineage>
</organism>
<name>A0A345UL47_9BACT</name>
<reference evidence="8 9" key="1">
    <citation type="submission" date="2018-03" db="EMBL/GenBank/DDBJ databases">
        <title>Phenotypic and genomic properties of Cyclonatronum proteinivorum gen. nov., sp. nov., a haloalkaliphilic bacteroidete from soda lakes possessing Na+-translocating rhodopsin.</title>
        <authorList>
            <person name="Toshchakov S.V."/>
            <person name="Korzhenkov A."/>
            <person name="Samarov N.I."/>
            <person name="Kublanov I.V."/>
            <person name="Muntyan M.S."/>
            <person name="Sorokin D.Y."/>
        </authorList>
    </citation>
    <scope>NUCLEOTIDE SEQUENCE [LARGE SCALE GENOMIC DNA]</scope>
    <source>
        <strain evidence="8 9">Omega</strain>
    </source>
</reference>
<keyword evidence="9" id="KW-1185">Reference proteome</keyword>
<evidence type="ECO:0000313" key="8">
    <source>
        <dbReference type="EMBL" id="AXJ01199.1"/>
    </source>
</evidence>
<evidence type="ECO:0000256" key="5">
    <source>
        <dbReference type="ARBA" id="ARBA00023136"/>
    </source>
</evidence>
<dbReference type="KEGG" id="cprv:CYPRO_1949"/>
<evidence type="ECO:0000256" key="3">
    <source>
        <dbReference type="ARBA" id="ARBA00022692"/>
    </source>
</evidence>
<feature type="transmembrane region" description="Helical" evidence="7">
    <location>
        <begin position="298"/>
        <end position="318"/>
    </location>
</feature>
<dbReference type="InterPro" id="IPR001734">
    <property type="entry name" value="Na/solute_symporter"/>
</dbReference>
<dbReference type="Pfam" id="PF00474">
    <property type="entry name" value="SSF"/>
    <property type="match status" value="1"/>
</dbReference>
<dbReference type="PANTHER" id="PTHR11819:SF77">
    <property type="entry name" value="SODIUM_GLUCOSE COTRANSPORT PROTEIN"/>
    <property type="match status" value="1"/>
</dbReference>
<feature type="transmembrane region" description="Helical" evidence="7">
    <location>
        <begin position="487"/>
        <end position="510"/>
    </location>
</feature>
<dbReference type="EMBL" id="CP027806">
    <property type="protein sequence ID" value="AXJ01199.1"/>
    <property type="molecule type" value="Genomic_DNA"/>
</dbReference>
<dbReference type="Proteomes" id="UP000254808">
    <property type="component" value="Chromosome"/>
</dbReference>
<dbReference type="GO" id="GO:0005886">
    <property type="term" value="C:plasma membrane"/>
    <property type="evidence" value="ECO:0007669"/>
    <property type="project" value="TreeGrafter"/>
</dbReference>
<evidence type="ECO:0000256" key="7">
    <source>
        <dbReference type="SAM" id="Phobius"/>
    </source>
</evidence>
<dbReference type="PROSITE" id="PS50283">
    <property type="entry name" value="NA_SOLUT_SYMP_3"/>
    <property type="match status" value="1"/>
</dbReference>
<keyword evidence="5 7" id="KW-0472">Membrane</keyword>
<accession>A0A345UL47</accession>
<dbReference type="AlphaFoldDB" id="A0A345UL47"/>
<feature type="transmembrane region" description="Helical" evidence="7">
    <location>
        <begin position="583"/>
        <end position="603"/>
    </location>
</feature>
<dbReference type="InterPro" id="IPR038377">
    <property type="entry name" value="Na/Glc_symporter_sf"/>
</dbReference>
<comment type="similarity">
    <text evidence="2 6">Belongs to the sodium:solute symporter (SSF) (TC 2.A.21) family.</text>
</comment>
<protein>
    <submittedName>
        <fullName evidence="8">Na+/proline symporter</fullName>
    </submittedName>
</protein>
<feature type="transmembrane region" description="Helical" evidence="7">
    <location>
        <begin position="236"/>
        <end position="255"/>
    </location>
</feature>
<proteinExistence type="inferred from homology"/>
<feature type="transmembrane region" description="Helical" evidence="7">
    <location>
        <begin position="45"/>
        <end position="66"/>
    </location>
</feature>
<gene>
    <name evidence="8" type="ORF">CYPRO_1949</name>
</gene>
<feature type="transmembrane region" description="Helical" evidence="7">
    <location>
        <begin position="6"/>
        <end position="25"/>
    </location>
</feature>
<dbReference type="PANTHER" id="PTHR11819">
    <property type="entry name" value="SOLUTE CARRIER FAMILY 5"/>
    <property type="match status" value="1"/>
</dbReference>
<feature type="transmembrane region" description="Helical" evidence="7">
    <location>
        <begin position="557"/>
        <end position="577"/>
    </location>
</feature>
<evidence type="ECO:0000256" key="6">
    <source>
        <dbReference type="RuleBase" id="RU362091"/>
    </source>
</evidence>
<feature type="transmembrane region" description="Helical" evidence="7">
    <location>
        <begin position="392"/>
        <end position="411"/>
    </location>
</feature>
<feature type="transmembrane region" description="Helical" evidence="7">
    <location>
        <begin position="127"/>
        <end position="147"/>
    </location>
</feature>
<evidence type="ECO:0000256" key="2">
    <source>
        <dbReference type="ARBA" id="ARBA00006434"/>
    </source>
</evidence>
<feature type="transmembrane region" description="Helical" evidence="7">
    <location>
        <begin position="339"/>
        <end position="357"/>
    </location>
</feature>
<dbReference type="RefSeq" id="WP_114984421.1">
    <property type="nucleotide sequence ID" value="NZ_CP027806.1"/>
</dbReference>
<dbReference type="Gene3D" id="1.20.1730.10">
    <property type="entry name" value="Sodium/glucose cotransporter"/>
    <property type="match status" value="1"/>
</dbReference>
<evidence type="ECO:0000256" key="4">
    <source>
        <dbReference type="ARBA" id="ARBA00022989"/>
    </source>
</evidence>
<feature type="transmembrane region" description="Helical" evidence="7">
    <location>
        <begin position="153"/>
        <end position="174"/>
    </location>
</feature>
<dbReference type="GO" id="GO:0005412">
    <property type="term" value="F:D-glucose:sodium symporter activity"/>
    <property type="evidence" value="ECO:0007669"/>
    <property type="project" value="TreeGrafter"/>
</dbReference>
<feature type="transmembrane region" description="Helical" evidence="7">
    <location>
        <begin position="417"/>
        <end position="437"/>
    </location>
</feature>
<feature type="transmembrane region" description="Helical" evidence="7">
    <location>
        <begin position="449"/>
        <end position="467"/>
    </location>
</feature>
<keyword evidence="3 7" id="KW-0812">Transmembrane</keyword>
<feature type="transmembrane region" description="Helical" evidence="7">
    <location>
        <begin position="186"/>
        <end position="205"/>
    </location>
</feature>